<evidence type="ECO:0000256" key="1">
    <source>
        <dbReference type="SAM" id="Phobius"/>
    </source>
</evidence>
<dbReference type="EMBL" id="CAFAAS010000008">
    <property type="protein sequence ID" value="CAB4806888.1"/>
    <property type="molecule type" value="Genomic_DNA"/>
</dbReference>
<dbReference type="EMBL" id="CAFBRZ010000024">
    <property type="protein sequence ID" value="CAB5149294.1"/>
    <property type="molecule type" value="Genomic_DNA"/>
</dbReference>
<evidence type="ECO:0000313" key="2">
    <source>
        <dbReference type="EMBL" id="CAB4707279.1"/>
    </source>
</evidence>
<organism evidence="4">
    <name type="scientific">freshwater metagenome</name>
    <dbReference type="NCBI Taxonomy" id="449393"/>
    <lineage>
        <taxon>unclassified sequences</taxon>
        <taxon>metagenomes</taxon>
        <taxon>ecological metagenomes</taxon>
    </lineage>
</organism>
<feature type="transmembrane region" description="Helical" evidence="1">
    <location>
        <begin position="27"/>
        <end position="51"/>
    </location>
</feature>
<gene>
    <name evidence="2" type="ORF">UFOPK2655_00507</name>
    <name evidence="3" type="ORF">UFOPK3077_00909</name>
    <name evidence="4" type="ORF">UFOPK3667_00919</name>
    <name evidence="5" type="ORF">UFOPK3903_01177</name>
    <name evidence="6" type="ORF">UFOPK4444_00555</name>
</gene>
<dbReference type="EMBL" id="CAFBOD010000014">
    <property type="protein sequence ID" value="CAB4981282.1"/>
    <property type="molecule type" value="Genomic_DNA"/>
</dbReference>
<feature type="transmembrane region" description="Helical" evidence="1">
    <location>
        <begin position="58"/>
        <end position="75"/>
    </location>
</feature>
<evidence type="ECO:0000313" key="3">
    <source>
        <dbReference type="EMBL" id="CAB4806888.1"/>
    </source>
</evidence>
<accession>A0A6J7I1F1</accession>
<feature type="transmembrane region" description="Helical" evidence="1">
    <location>
        <begin position="81"/>
        <end position="102"/>
    </location>
</feature>
<sequence>MIGFIGGIGFLFSYLGAAWTKDESGSSFFGSGIVPILLALAIFAVVGIFLFPRTVGMMFTPMFIATPVAFLIAIFRNGFGYSMFILGVGVAAWLVTFIVGTFRPDAT</sequence>
<dbReference type="EMBL" id="CAEZYE010000019">
    <property type="protein sequence ID" value="CAB4707279.1"/>
    <property type="molecule type" value="Genomic_DNA"/>
</dbReference>
<proteinExistence type="predicted"/>
<evidence type="ECO:0000313" key="4">
    <source>
        <dbReference type="EMBL" id="CAB4924562.1"/>
    </source>
</evidence>
<dbReference type="EMBL" id="CAFBMU010000009">
    <property type="protein sequence ID" value="CAB4924562.1"/>
    <property type="molecule type" value="Genomic_DNA"/>
</dbReference>
<name>A0A6J7I1F1_9ZZZZ</name>
<protein>
    <submittedName>
        <fullName evidence="4">Unannotated protein</fullName>
    </submittedName>
</protein>
<dbReference type="AlphaFoldDB" id="A0A6J7I1F1"/>
<reference evidence="4" key="1">
    <citation type="submission" date="2020-05" db="EMBL/GenBank/DDBJ databases">
        <authorList>
            <person name="Chiriac C."/>
            <person name="Salcher M."/>
            <person name="Ghai R."/>
            <person name="Kavagutti S V."/>
        </authorList>
    </citation>
    <scope>NUCLEOTIDE SEQUENCE</scope>
</reference>
<keyword evidence="1" id="KW-1133">Transmembrane helix</keyword>
<evidence type="ECO:0000313" key="5">
    <source>
        <dbReference type="EMBL" id="CAB4981282.1"/>
    </source>
</evidence>
<keyword evidence="1" id="KW-0472">Membrane</keyword>
<keyword evidence="1" id="KW-0812">Transmembrane</keyword>
<evidence type="ECO:0000313" key="6">
    <source>
        <dbReference type="EMBL" id="CAB5149294.1"/>
    </source>
</evidence>